<dbReference type="AlphaFoldDB" id="A0A9E2NMF3"/>
<keyword evidence="2" id="KW-0238">DNA-binding</keyword>
<evidence type="ECO:0000313" key="5">
    <source>
        <dbReference type="EMBL" id="MBU3805009.1"/>
    </source>
</evidence>
<dbReference type="InterPro" id="IPR011711">
    <property type="entry name" value="GntR_C"/>
</dbReference>
<organism evidence="5 6">
    <name type="scientific">Candidatus Cellulosilyticum pullistercoris</name>
    <dbReference type="NCBI Taxonomy" id="2838521"/>
    <lineage>
        <taxon>Bacteria</taxon>
        <taxon>Bacillati</taxon>
        <taxon>Bacillota</taxon>
        <taxon>Clostridia</taxon>
        <taxon>Lachnospirales</taxon>
        <taxon>Cellulosilyticaceae</taxon>
        <taxon>Cellulosilyticum</taxon>
    </lineage>
</organism>
<dbReference type="SMART" id="SM00895">
    <property type="entry name" value="FCD"/>
    <property type="match status" value="1"/>
</dbReference>
<evidence type="ECO:0000256" key="3">
    <source>
        <dbReference type="ARBA" id="ARBA00023163"/>
    </source>
</evidence>
<reference evidence="5" key="2">
    <citation type="submission" date="2021-04" db="EMBL/GenBank/DDBJ databases">
        <authorList>
            <person name="Gilroy R."/>
        </authorList>
    </citation>
    <scope>NUCLEOTIDE SEQUENCE</scope>
    <source>
        <strain evidence="5">B5-657</strain>
    </source>
</reference>
<reference evidence="5" key="1">
    <citation type="journal article" date="2021" name="PeerJ">
        <title>Extensive microbial diversity within the chicken gut microbiome revealed by metagenomics and culture.</title>
        <authorList>
            <person name="Gilroy R."/>
            <person name="Ravi A."/>
            <person name="Getino M."/>
            <person name="Pursley I."/>
            <person name="Horton D.L."/>
            <person name="Alikhan N.F."/>
            <person name="Baker D."/>
            <person name="Gharbi K."/>
            <person name="Hall N."/>
            <person name="Watson M."/>
            <person name="Adriaenssens E.M."/>
            <person name="Foster-Nyarko E."/>
            <person name="Jarju S."/>
            <person name="Secka A."/>
            <person name="Antonio M."/>
            <person name="Oren A."/>
            <person name="Chaudhuri R.R."/>
            <person name="La Ragione R."/>
            <person name="Hildebrand F."/>
            <person name="Pallen M.J."/>
        </authorList>
    </citation>
    <scope>NUCLEOTIDE SEQUENCE</scope>
    <source>
        <strain evidence="5">B5-657</strain>
    </source>
</reference>
<dbReference type="SMART" id="SM00345">
    <property type="entry name" value="HTH_GNTR"/>
    <property type="match status" value="1"/>
</dbReference>
<dbReference type="Proteomes" id="UP000824229">
    <property type="component" value="Unassembled WGS sequence"/>
</dbReference>
<dbReference type="PROSITE" id="PS50949">
    <property type="entry name" value="HTH_GNTR"/>
    <property type="match status" value="1"/>
</dbReference>
<dbReference type="Pfam" id="PF00392">
    <property type="entry name" value="GntR"/>
    <property type="match status" value="1"/>
</dbReference>
<dbReference type="GO" id="GO:0003677">
    <property type="term" value="F:DNA binding"/>
    <property type="evidence" value="ECO:0007669"/>
    <property type="project" value="UniProtKB-KW"/>
</dbReference>
<dbReference type="InterPro" id="IPR036388">
    <property type="entry name" value="WH-like_DNA-bd_sf"/>
</dbReference>
<evidence type="ECO:0000313" key="6">
    <source>
        <dbReference type="Proteomes" id="UP000824229"/>
    </source>
</evidence>
<dbReference type="InterPro" id="IPR008920">
    <property type="entry name" value="TF_FadR/GntR_C"/>
</dbReference>
<sequence length="236" mass="27338">MQEVVEEAKVIFESEIGDKASLRERVFKSIREAILQGIYKQGDVLRETVIAKELNVSRTPVREAIRQLELEGLVYSIPNKETVVAGITEEDVEDIFMIRRRLEGLAARRAAERITEEELEEMKEAIDLTEFYASKNDIVHIGELDHRFHDIIYNATKSKIMKQVLSDFHTYVQKTRMTSLETPGRIQGLLEEHTAIYKAIQAKDGDQAEKLMDNHIRQVSKNMHLNDEKERIMKNK</sequence>
<dbReference type="PRINTS" id="PR00035">
    <property type="entry name" value="HTHGNTR"/>
</dbReference>
<dbReference type="SUPFAM" id="SSF48008">
    <property type="entry name" value="GntR ligand-binding domain-like"/>
    <property type="match status" value="1"/>
</dbReference>
<proteinExistence type="predicted"/>
<dbReference type="CDD" id="cd07377">
    <property type="entry name" value="WHTH_GntR"/>
    <property type="match status" value="1"/>
</dbReference>
<dbReference type="GO" id="GO:0003700">
    <property type="term" value="F:DNA-binding transcription factor activity"/>
    <property type="evidence" value="ECO:0007669"/>
    <property type="project" value="InterPro"/>
</dbReference>
<dbReference type="Gene3D" id="1.10.10.10">
    <property type="entry name" value="Winged helix-like DNA-binding domain superfamily/Winged helix DNA-binding domain"/>
    <property type="match status" value="1"/>
</dbReference>
<accession>A0A9E2NMF3</accession>
<dbReference type="EMBL" id="JAHLFQ010000226">
    <property type="protein sequence ID" value="MBU3805009.1"/>
    <property type="molecule type" value="Genomic_DNA"/>
</dbReference>
<evidence type="ECO:0000256" key="1">
    <source>
        <dbReference type="ARBA" id="ARBA00023015"/>
    </source>
</evidence>
<gene>
    <name evidence="5" type="ORF">H9872_09680</name>
</gene>
<dbReference type="PANTHER" id="PTHR43537">
    <property type="entry name" value="TRANSCRIPTIONAL REGULATOR, GNTR FAMILY"/>
    <property type="match status" value="1"/>
</dbReference>
<comment type="caution">
    <text evidence="5">The sequence shown here is derived from an EMBL/GenBank/DDBJ whole genome shotgun (WGS) entry which is preliminary data.</text>
</comment>
<dbReference type="Gene3D" id="1.20.120.530">
    <property type="entry name" value="GntR ligand-binding domain-like"/>
    <property type="match status" value="1"/>
</dbReference>
<dbReference type="InterPro" id="IPR036390">
    <property type="entry name" value="WH_DNA-bd_sf"/>
</dbReference>
<feature type="domain" description="HTH gntR-type" evidence="4">
    <location>
        <begin position="20"/>
        <end position="87"/>
    </location>
</feature>
<dbReference type="Pfam" id="PF07729">
    <property type="entry name" value="FCD"/>
    <property type="match status" value="1"/>
</dbReference>
<keyword evidence="1" id="KW-0805">Transcription regulation</keyword>
<name>A0A9E2NMF3_9FIRM</name>
<dbReference type="PANTHER" id="PTHR43537:SF24">
    <property type="entry name" value="GLUCONATE OPERON TRANSCRIPTIONAL REPRESSOR"/>
    <property type="match status" value="1"/>
</dbReference>
<dbReference type="InterPro" id="IPR000524">
    <property type="entry name" value="Tscrpt_reg_HTH_GntR"/>
</dbReference>
<keyword evidence="3" id="KW-0804">Transcription</keyword>
<evidence type="ECO:0000259" key="4">
    <source>
        <dbReference type="PROSITE" id="PS50949"/>
    </source>
</evidence>
<evidence type="ECO:0000256" key="2">
    <source>
        <dbReference type="ARBA" id="ARBA00023125"/>
    </source>
</evidence>
<dbReference type="SUPFAM" id="SSF46785">
    <property type="entry name" value="Winged helix' DNA-binding domain"/>
    <property type="match status" value="1"/>
</dbReference>
<protein>
    <submittedName>
        <fullName evidence="5">GntR family transcriptional regulator</fullName>
    </submittedName>
</protein>